<evidence type="ECO:0000256" key="4">
    <source>
        <dbReference type="ARBA" id="ARBA00022475"/>
    </source>
</evidence>
<dbReference type="SMART" id="SM01323">
    <property type="entry name" value="YajC"/>
    <property type="match status" value="1"/>
</dbReference>
<dbReference type="NCBIfam" id="TIGR00739">
    <property type="entry name" value="yajC"/>
    <property type="match status" value="1"/>
</dbReference>
<keyword evidence="8" id="KW-0811">Translocation</keyword>
<dbReference type="Proteomes" id="UP000265768">
    <property type="component" value="Unassembled WGS sequence"/>
</dbReference>
<accession>A0A3A4B1F6</accession>
<dbReference type="InterPro" id="IPR003849">
    <property type="entry name" value="Preprotein_translocase_YajC"/>
</dbReference>
<evidence type="ECO:0000256" key="1">
    <source>
        <dbReference type="ARBA" id="ARBA00004162"/>
    </source>
</evidence>
<organism evidence="12 13">
    <name type="scientific">Bailinhaonella thermotolerans</name>
    <dbReference type="NCBI Taxonomy" id="1070861"/>
    <lineage>
        <taxon>Bacteria</taxon>
        <taxon>Bacillati</taxon>
        <taxon>Actinomycetota</taxon>
        <taxon>Actinomycetes</taxon>
        <taxon>Streptosporangiales</taxon>
        <taxon>Streptosporangiaceae</taxon>
        <taxon>Bailinhaonella</taxon>
    </lineage>
</organism>
<dbReference type="EMBL" id="QZEY01000002">
    <property type="protein sequence ID" value="RJL33988.1"/>
    <property type="molecule type" value="Genomic_DNA"/>
</dbReference>
<evidence type="ECO:0000256" key="7">
    <source>
        <dbReference type="ARBA" id="ARBA00022989"/>
    </source>
</evidence>
<keyword evidence="3" id="KW-0813">Transport</keyword>
<feature type="region of interest" description="Disordered" evidence="10">
    <location>
        <begin position="97"/>
        <end position="149"/>
    </location>
</feature>
<name>A0A3A4B1F6_9ACTN</name>
<comment type="subcellular location">
    <subcellularLocation>
        <location evidence="1">Cell membrane</location>
        <topology evidence="1">Single-pass membrane protein</topology>
    </subcellularLocation>
</comment>
<keyword evidence="7 11" id="KW-1133">Transmembrane helix</keyword>
<dbReference type="GO" id="GO:0015031">
    <property type="term" value="P:protein transport"/>
    <property type="evidence" value="ECO:0007669"/>
    <property type="project" value="UniProtKB-KW"/>
</dbReference>
<sequence>MPVSSHRKEKPVEGLAQLLPFILIIVVFYFLLIRPQRKRQQEQLRMQSSLAPGTRVMTTAGLYATVVAVDDDDVILEVAPGVESRYVKGAIARVVTPVPGQPEDAEVGGDTTPEVSDTAPAKADDAPAAEPDTAAKPASPQDEGSKSSS</sequence>
<dbReference type="OrthoDB" id="2200301at2"/>
<evidence type="ECO:0000256" key="5">
    <source>
        <dbReference type="ARBA" id="ARBA00022692"/>
    </source>
</evidence>
<keyword evidence="4" id="KW-1003">Cell membrane</keyword>
<evidence type="ECO:0000256" key="8">
    <source>
        <dbReference type="ARBA" id="ARBA00023010"/>
    </source>
</evidence>
<keyword evidence="13" id="KW-1185">Reference proteome</keyword>
<keyword evidence="5 11" id="KW-0812">Transmembrane</keyword>
<proteinExistence type="inferred from homology"/>
<evidence type="ECO:0000256" key="11">
    <source>
        <dbReference type="SAM" id="Phobius"/>
    </source>
</evidence>
<dbReference type="PANTHER" id="PTHR33909:SF1">
    <property type="entry name" value="SEC TRANSLOCON ACCESSORY COMPLEX SUBUNIT YAJC"/>
    <property type="match status" value="1"/>
</dbReference>
<evidence type="ECO:0000313" key="13">
    <source>
        <dbReference type="Proteomes" id="UP000265768"/>
    </source>
</evidence>
<dbReference type="GO" id="GO:0005886">
    <property type="term" value="C:plasma membrane"/>
    <property type="evidence" value="ECO:0007669"/>
    <property type="project" value="UniProtKB-SubCell"/>
</dbReference>
<dbReference type="PRINTS" id="PR01853">
    <property type="entry name" value="YAJCTRNLCASE"/>
</dbReference>
<evidence type="ECO:0000256" key="6">
    <source>
        <dbReference type="ARBA" id="ARBA00022927"/>
    </source>
</evidence>
<evidence type="ECO:0000256" key="10">
    <source>
        <dbReference type="SAM" id="MobiDB-lite"/>
    </source>
</evidence>
<dbReference type="AlphaFoldDB" id="A0A3A4B1F6"/>
<reference evidence="12 13" key="1">
    <citation type="submission" date="2018-09" db="EMBL/GenBank/DDBJ databases">
        <title>YIM 75507 draft genome.</title>
        <authorList>
            <person name="Tang S."/>
            <person name="Feng Y."/>
        </authorList>
    </citation>
    <scope>NUCLEOTIDE SEQUENCE [LARGE SCALE GENOMIC DNA]</scope>
    <source>
        <strain evidence="12 13">YIM 75507</strain>
    </source>
</reference>
<keyword evidence="6" id="KW-0653">Protein transport</keyword>
<evidence type="ECO:0000256" key="3">
    <source>
        <dbReference type="ARBA" id="ARBA00022448"/>
    </source>
</evidence>
<gene>
    <name evidence="12" type="primary">yajC</name>
    <name evidence="12" type="ORF">D5H75_05540</name>
</gene>
<dbReference type="Pfam" id="PF02699">
    <property type="entry name" value="YajC"/>
    <property type="match status" value="1"/>
</dbReference>
<comment type="caution">
    <text evidence="12">The sequence shown here is derived from an EMBL/GenBank/DDBJ whole genome shotgun (WGS) entry which is preliminary data.</text>
</comment>
<evidence type="ECO:0000313" key="12">
    <source>
        <dbReference type="EMBL" id="RJL33988.1"/>
    </source>
</evidence>
<keyword evidence="9 11" id="KW-0472">Membrane</keyword>
<evidence type="ECO:0000256" key="2">
    <source>
        <dbReference type="ARBA" id="ARBA00006742"/>
    </source>
</evidence>
<feature type="transmembrane region" description="Helical" evidence="11">
    <location>
        <begin position="15"/>
        <end position="33"/>
    </location>
</feature>
<dbReference type="PANTHER" id="PTHR33909">
    <property type="entry name" value="SEC TRANSLOCON ACCESSORY COMPLEX SUBUNIT YAJC"/>
    <property type="match status" value="1"/>
</dbReference>
<evidence type="ECO:0000256" key="9">
    <source>
        <dbReference type="ARBA" id="ARBA00023136"/>
    </source>
</evidence>
<comment type="similarity">
    <text evidence="2">Belongs to the YajC family.</text>
</comment>
<feature type="compositionally biased region" description="Low complexity" evidence="10">
    <location>
        <begin position="117"/>
        <end position="138"/>
    </location>
</feature>
<protein>
    <submittedName>
        <fullName evidence="12">Preprotein translocase subunit YajC</fullName>
    </submittedName>
</protein>